<dbReference type="PANTHER" id="PTHR11177:SF337">
    <property type="entry name" value="CHITINASE"/>
    <property type="match status" value="1"/>
</dbReference>
<keyword evidence="5" id="KW-0732">Signal</keyword>
<keyword evidence="9" id="KW-1185">Reference proteome</keyword>
<feature type="disulfide bond" evidence="4">
    <location>
        <begin position="319"/>
        <end position="333"/>
    </location>
</feature>
<accession>A0A9P9IZ85</accession>
<dbReference type="Gene3D" id="3.30.60.10">
    <property type="entry name" value="Endochitinase-like"/>
    <property type="match status" value="1"/>
</dbReference>
<dbReference type="GO" id="GO:0005576">
    <property type="term" value="C:extracellular region"/>
    <property type="evidence" value="ECO:0007669"/>
    <property type="project" value="TreeGrafter"/>
</dbReference>
<dbReference type="PROSITE" id="PS50941">
    <property type="entry name" value="CHIT_BIND_I_2"/>
    <property type="match status" value="1"/>
</dbReference>
<evidence type="ECO:0000313" key="9">
    <source>
        <dbReference type="Proteomes" id="UP000717696"/>
    </source>
</evidence>
<dbReference type="InterPro" id="IPR011583">
    <property type="entry name" value="Chitinase_II/V-like_cat"/>
</dbReference>
<dbReference type="InterPro" id="IPR029070">
    <property type="entry name" value="Chitinase_insertion_sf"/>
</dbReference>
<dbReference type="SUPFAM" id="SSF57016">
    <property type="entry name" value="Plant lectins/antimicrobial peptides"/>
    <property type="match status" value="1"/>
</dbReference>
<dbReference type="PROSITE" id="PS51910">
    <property type="entry name" value="GH18_2"/>
    <property type="match status" value="1"/>
</dbReference>
<dbReference type="InterPro" id="IPR001223">
    <property type="entry name" value="Glyco_hydro18_cat"/>
</dbReference>
<comment type="similarity">
    <text evidence="1">Belongs to the glycosyl hydrolase 18 family. Chitinase class V subfamily.</text>
</comment>
<sequence length="449" mass="48167">MRSLFMLGAAALATAASAEPKYVLYYDQYHTADLPDKSTAAGINYVITAFANSSLFTTSPSGVYTPFQPLDEVRALFDDGTKVCMAIGGWGDTAGFGEGAKTSKSRKLFAKNVAATVKRLGYDCVDVDWEYPGGNGADYKTNPNSGKVSEIQTYPKLLAAIKAEIGDLELSIAVPALERDMIAYTAKQVRKINKVVDFVNVMTYDLMNRRDTSTTHHVSLQGTLKAIDTYIARGFDANKLVGGIPFYAKWFTTKKGVDCTTPTGCPTELLEAADGSDTGLSGAVTFEKGNFVAAPTNLTTSPDGSCGVGSVFKCGEVTCCSQYGYCGNSTAHCGTGCQSDYGRCEGTDVLASFQKALANGKTDTTAGAQWYWDASTSLYWSWDTPDLIKVKIATLLNQGIGGFMAWSLGEDGYDWSHLKAMQESIKAFSQTTSYGRHAKAHVGARGSRF</sequence>
<dbReference type="EC" id="3.2.1.14" evidence="2"/>
<reference evidence="8" key="1">
    <citation type="journal article" date="2021" name="Nat. Commun.">
        <title>Genetic determinants of endophytism in the Arabidopsis root mycobiome.</title>
        <authorList>
            <person name="Mesny F."/>
            <person name="Miyauchi S."/>
            <person name="Thiergart T."/>
            <person name="Pickel B."/>
            <person name="Atanasova L."/>
            <person name="Karlsson M."/>
            <person name="Huettel B."/>
            <person name="Barry K.W."/>
            <person name="Haridas S."/>
            <person name="Chen C."/>
            <person name="Bauer D."/>
            <person name="Andreopoulos W."/>
            <person name="Pangilinan J."/>
            <person name="LaButti K."/>
            <person name="Riley R."/>
            <person name="Lipzen A."/>
            <person name="Clum A."/>
            <person name="Drula E."/>
            <person name="Henrissat B."/>
            <person name="Kohler A."/>
            <person name="Grigoriev I.V."/>
            <person name="Martin F.M."/>
            <person name="Hacquard S."/>
        </authorList>
    </citation>
    <scope>NUCLEOTIDE SEQUENCE</scope>
    <source>
        <strain evidence="8">MPI-CAGE-AT-0021</strain>
    </source>
</reference>
<dbReference type="InterPro" id="IPR036861">
    <property type="entry name" value="Endochitinase-like_sf"/>
</dbReference>
<evidence type="ECO:0000256" key="2">
    <source>
        <dbReference type="ARBA" id="ARBA00012729"/>
    </source>
</evidence>
<dbReference type="SMART" id="SM00636">
    <property type="entry name" value="Glyco_18"/>
    <property type="match status" value="1"/>
</dbReference>
<dbReference type="Gene3D" id="3.10.50.10">
    <property type="match status" value="1"/>
</dbReference>
<dbReference type="SUPFAM" id="SSF51445">
    <property type="entry name" value="(Trans)glycosidases"/>
    <property type="match status" value="1"/>
</dbReference>
<keyword evidence="8" id="KW-0378">Hydrolase</keyword>
<comment type="caution">
    <text evidence="4">Lacks conserved residue(s) required for the propagation of feature annotation.</text>
</comment>
<dbReference type="InterPro" id="IPR001002">
    <property type="entry name" value="Chitin-bd_1"/>
</dbReference>
<feature type="chain" id="PRO_5040129683" description="chitinase" evidence="5">
    <location>
        <begin position="19"/>
        <end position="449"/>
    </location>
</feature>
<feature type="domain" description="Chitin-binding type-1" evidence="6">
    <location>
        <begin position="303"/>
        <end position="346"/>
    </location>
</feature>
<dbReference type="GO" id="GO:0008843">
    <property type="term" value="F:endochitinase activity"/>
    <property type="evidence" value="ECO:0007669"/>
    <property type="project" value="UniProtKB-EC"/>
</dbReference>
<protein>
    <recommendedName>
        <fullName evidence="2">chitinase</fullName>
        <ecNumber evidence="2">3.2.1.14</ecNumber>
    </recommendedName>
</protein>
<feature type="disulfide bond" evidence="4">
    <location>
        <begin position="314"/>
        <end position="326"/>
    </location>
</feature>
<dbReference type="AlphaFoldDB" id="A0A9P9IZ85"/>
<dbReference type="InterPro" id="IPR050314">
    <property type="entry name" value="Glycosyl_Hydrlase_18"/>
</dbReference>
<feature type="signal peptide" evidence="5">
    <location>
        <begin position="1"/>
        <end position="18"/>
    </location>
</feature>
<organism evidence="8 9">
    <name type="scientific">Dactylonectria estremocensis</name>
    <dbReference type="NCBI Taxonomy" id="1079267"/>
    <lineage>
        <taxon>Eukaryota</taxon>
        <taxon>Fungi</taxon>
        <taxon>Dikarya</taxon>
        <taxon>Ascomycota</taxon>
        <taxon>Pezizomycotina</taxon>
        <taxon>Sordariomycetes</taxon>
        <taxon>Hypocreomycetidae</taxon>
        <taxon>Hypocreales</taxon>
        <taxon>Nectriaceae</taxon>
        <taxon>Dactylonectria</taxon>
    </lineage>
</organism>
<dbReference type="SMART" id="SM00270">
    <property type="entry name" value="ChtBD1"/>
    <property type="match status" value="1"/>
</dbReference>
<keyword evidence="4" id="KW-1015">Disulfide bond</keyword>
<keyword evidence="3 4" id="KW-0147">Chitin-binding</keyword>
<dbReference type="Proteomes" id="UP000717696">
    <property type="component" value="Unassembled WGS sequence"/>
</dbReference>
<dbReference type="GO" id="GO:0005975">
    <property type="term" value="P:carbohydrate metabolic process"/>
    <property type="evidence" value="ECO:0007669"/>
    <property type="project" value="InterPro"/>
</dbReference>
<dbReference type="Gene3D" id="3.20.20.80">
    <property type="entry name" value="Glycosidases"/>
    <property type="match status" value="2"/>
</dbReference>
<evidence type="ECO:0000259" key="6">
    <source>
        <dbReference type="PROSITE" id="PS50941"/>
    </source>
</evidence>
<dbReference type="OrthoDB" id="73875at2759"/>
<name>A0A9P9IZ85_9HYPO</name>
<dbReference type="CDD" id="cd00035">
    <property type="entry name" value="ChtBD1"/>
    <property type="match status" value="1"/>
</dbReference>
<evidence type="ECO:0000259" key="7">
    <source>
        <dbReference type="PROSITE" id="PS51910"/>
    </source>
</evidence>
<dbReference type="GO" id="GO:0008061">
    <property type="term" value="F:chitin binding"/>
    <property type="evidence" value="ECO:0007669"/>
    <property type="project" value="UniProtKB-UniRule"/>
</dbReference>
<dbReference type="Pfam" id="PF00704">
    <property type="entry name" value="Glyco_hydro_18"/>
    <property type="match status" value="1"/>
</dbReference>
<dbReference type="GO" id="GO:0006032">
    <property type="term" value="P:chitin catabolic process"/>
    <property type="evidence" value="ECO:0007669"/>
    <property type="project" value="TreeGrafter"/>
</dbReference>
<proteinExistence type="inferred from homology"/>
<dbReference type="InterPro" id="IPR017853">
    <property type="entry name" value="GH"/>
</dbReference>
<evidence type="ECO:0000256" key="5">
    <source>
        <dbReference type="SAM" id="SignalP"/>
    </source>
</evidence>
<evidence type="ECO:0000313" key="8">
    <source>
        <dbReference type="EMBL" id="KAH7141333.1"/>
    </source>
</evidence>
<feature type="domain" description="GH18" evidence="7">
    <location>
        <begin position="20"/>
        <end position="428"/>
    </location>
</feature>
<dbReference type="EMBL" id="JAGMUU010000012">
    <property type="protein sequence ID" value="KAH7141333.1"/>
    <property type="molecule type" value="Genomic_DNA"/>
</dbReference>
<evidence type="ECO:0000256" key="1">
    <source>
        <dbReference type="ARBA" id="ARBA00008682"/>
    </source>
</evidence>
<gene>
    <name evidence="8" type="ORF">B0J13DRAFT_556633</name>
</gene>
<evidence type="ECO:0000256" key="3">
    <source>
        <dbReference type="ARBA" id="ARBA00022669"/>
    </source>
</evidence>
<comment type="caution">
    <text evidence="8">The sequence shown here is derived from an EMBL/GenBank/DDBJ whole genome shotgun (WGS) entry which is preliminary data.</text>
</comment>
<evidence type="ECO:0000256" key="4">
    <source>
        <dbReference type="PROSITE-ProRule" id="PRU00261"/>
    </source>
</evidence>
<dbReference type="PANTHER" id="PTHR11177">
    <property type="entry name" value="CHITINASE"/>
    <property type="match status" value="1"/>
</dbReference>